<dbReference type="InterPro" id="IPR036291">
    <property type="entry name" value="NAD(P)-bd_dom_sf"/>
</dbReference>
<evidence type="ECO:0000313" key="2">
    <source>
        <dbReference type="EMBL" id="MBT0666303.1"/>
    </source>
</evidence>
<dbReference type="EMBL" id="JAHCVJ010000010">
    <property type="protein sequence ID" value="MBT0666303.1"/>
    <property type="molecule type" value="Genomic_DNA"/>
</dbReference>
<proteinExistence type="predicted"/>
<dbReference type="Pfam" id="PF01370">
    <property type="entry name" value="Epimerase"/>
    <property type="match status" value="1"/>
</dbReference>
<sequence length="316" mass="34588">MTGSLRVAILGATSHIAKGLIAAWLNDPRRIMHLYARSPELAGAFVAGLGGGQVELFPVEAFGAEPFDVVVNCIGISDPGKLRDQAATIFALTETWDNRVIKSLERWPEALYLNFSSGAAYGTDFSKAVDASTPACFRLNCLASSEFYGIAKLHAEAKHRALQSLNIVDLRVFSYFSRFIDLSTRFLLSDIIVAIQSGTELVTTPSNIVRDYVHPDDLAALVDCCIKARRLNEVYDVYSAKPAAKFEILEAFVARFGLQYRVTDDAVTVDATGSKDHYYSRNHRAETLGYTPCQTSLDALMGEAGAILVKQGQQFT</sequence>
<dbReference type="SUPFAM" id="SSF51735">
    <property type="entry name" value="NAD(P)-binding Rossmann-fold domains"/>
    <property type="match status" value="1"/>
</dbReference>
<dbReference type="InterPro" id="IPR001509">
    <property type="entry name" value="Epimerase_deHydtase"/>
</dbReference>
<accession>A0AAW4L5Q3</accession>
<keyword evidence="3" id="KW-1185">Reference proteome</keyword>
<dbReference type="RefSeq" id="WP_214173077.1">
    <property type="nucleotide sequence ID" value="NZ_JAHCVJ010000010.1"/>
</dbReference>
<protein>
    <submittedName>
        <fullName evidence="2">NAD-dependent epimerase/dehydratase family protein</fullName>
    </submittedName>
</protein>
<feature type="domain" description="NAD-dependent epimerase/dehydratase" evidence="1">
    <location>
        <begin position="9"/>
        <end position="236"/>
    </location>
</feature>
<dbReference type="Proteomes" id="UP000811899">
    <property type="component" value="Unassembled WGS sequence"/>
</dbReference>
<evidence type="ECO:0000313" key="3">
    <source>
        <dbReference type="Proteomes" id="UP000811899"/>
    </source>
</evidence>
<evidence type="ECO:0000259" key="1">
    <source>
        <dbReference type="Pfam" id="PF01370"/>
    </source>
</evidence>
<reference evidence="2 3" key="1">
    <citation type="submission" date="2021-05" db="EMBL/GenBank/DDBJ databases">
        <title>The draft genome of Geobacter pelophilus DSM 12255.</title>
        <authorList>
            <person name="Xu Z."/>
            <person name="Masuda Y."/>
            <person name="Itoh H."/>
            <person name="Senoo K."/>
        </authorList>
    </citation>
    <scope>NUCLEOTIDE SEQUENCE [LARGE SCALE GENOMIC DNA]</scope>
    <source>
        <strain evidence="2 3">DSM 12255</strain>
    </source>
</reference>
<dbReference type="AlphaFoldDB" id="A0AAW4L5Q3"/>
<dbReference type="Gene3D" id="3.40.50.720">
    <property type="entry name" value="NAD(P)-binding Rossmann-like Domain"/>
    <property type="match status" value="1"/>
</dbReference>
<gene>
    <name evidence="2" type="ORF">KI809_18485</name>
</gene>
<comment type="caution">
    <text evidence="2">The sequence shown here is derived from an EMBL/GenBank/DDBJ whole genome shotgun (WGS) entry which is preliminary data.</text>
</comment>
<organism evidence="2 3">
    <name type="scientific">Geoanaerobacter pelophilus</name>
    <dbReference type="NCBI Taxonomy" id="60036"/>
    <lineage>
        <taxon>Bacteria</taxon>
        <taxon>Pseudomonadati</taxon>
        <taxon>Thermodesulfobacteriota</taxon>
        <taxon>Desulfuromonadia</taxon>
        <taxon>Geobacterales</taxon>
        <taxon>Geobacteraceae</taxon>
        <taxon>Geoanaerobacter</taxon>
    </lineage>
</organism>
<name>A0AAW4L5Q3_9BACT</name>